<evidence type="ECO:0000313" key="1">
    <source>
        <dbReference type="EMBL" id="HIH69086.1"/>
    </source>
</evidence>
<sequence>MWRRILEKFSRFPAQERVVMLLLERGFQVSPHGKVVSGGIEIPHTHIAREVGVDRRVVDAAASTIARDDELRQIFQNLQSILFLKSVAPLLGLGVVIITPTDASKVGIVKDVTGVIAAHGISIRQVVTDDPEFTESPKLTVITECKLPGDAVDELLELESVKEVTVY</sequence>
<dbReference type="Proteomes" id="UP000600363">
    <property type="component" value="Unassembled WGS sequence"/>
</dbReference>
<dbReference type="InterPro" id="IPR014424">
    <property type="entry name" value="UCP004897_ACT"/>
</dbReference>
<accession>A0A832RVI3</accession>
<dbReference type="SUPFAM" id="SSF55021">
    <property type="entry name" value="ACT-like"/>
    <property type="match status" value="1"/>
</dbReference>
<organism evidence="1 2">
    <name type="scientific">Methermicoccus shengliensis</name>
    <dbReference type="NCBI Taxonomy" id="660064"/>
    <lineage>
        <taxon>Archaea</taxon>
        <taxon>Methanobacteriati</taxon>
        <taxon>Methanobacteriota</taxon>
        <taxon>Stenosarchaea group</taxon>
        <taxon>Methanomicrobia</taxon>
        <taxon>Methanosarcinales</taxon>
        <taxon>Methermicoccaceae</taxon>
        <taxon>Methermicoccus</taxon>
    </lineage>
</organism>
<reference evidence="1" key="1">
    <citation type="journal article" date="2020" name="bioRxiv">
        <title>A rank-normalized archaeal taxonomy based on genome phylogeny resolves widespread incomplete and uneven classifications.</title>
        <authorList>
            <person name="Rinke C."/>
            <person name="Chuvochina M."/>
            <person name="Mussig A.J."/>
            <person name="Chaumeil P.-A."/>
            <person name="Waite D.W."/>
            <person name="Whitman W.B."/>
            <person name="Parks D.H."/>
            <person name="Hugenholtz P."/>
        </authorList>
    </citation>
    <scope>NUCLEOTIDE SEQUENCE</scope>
    <source>
        <strain evidence="1">UBA12518</strain>
    </source>
</reference>
<evidence type="ECO:0000313" key="2">
    <source>
        <dbReference type="Proteomes" id="UP000600363"/>
    </source>
</evidence>
<dbReference type="PIRSF" id="PIRSF004897">
    <property type="entry name" value="UCP004897_ACT"/>
    <property type="match status" value="1"/>
</dbReference>
<name>A0A832RVI3_9EURY</name>
<comment type="caution">
    <text evidence="1">The sequence shown here is derived from an EMBL/GenBank/DDBJ whole genome shotgun (WGS) entry which is preliminary data.</text>
</comment>
<dbReference type="AlphaFoldDB" id="A0A832RVI3"/>
<dbReference type="EMBL" id="DUIH01000002">
    <property type="protein sequence ID" value="HIH69086.1"/>
    <property type="molecule type" value="Genomic_DNA"/>
</dbReference>
<dbReference type="InterPro" id="IPR045865">
    <property type="entry name" value="ACT-like_dom_sf"/>
</dbReference>
<gene>
    <name evidence="1" type="ORF">HA299_00450</name>
</gene>
<proteinExistence type="predicted"/>
<protein>
    <submittedName>
        <fullName evidence="1">Amino acid-binding protein</fullName>
    </submittedName>
</protein>